<feature type="signal peptide" evidence="2">
    <location>
        <begin position="1"/>
        <end position="31"/>
    </location>
</feature>
<dbReference type="Gene3D" id="2.60.40.10">
    <property type="entry name" value="Immunoglobulins"/>
    <property type="match status" value="2"/>
</dbReference>
<dbReference type="PROSITE" id="PS50853">
    <property type="entry name" value="FN3"/>
    <property type="match status" value="2"/>
</dbReference>
<keyword evidence="5" id="KW-1185">Reference proteome</keyword>
<feature type="domain" description="Fibronectin type-III" evidence="3">
    <location>
        <begin position="572"/>
        <end position="674"/>
    </location>
</feature>
<feature type="chain" id="PRO_5043573107" description="Fibronectin type-III domain-containing protein" evidence="2">
    <location>
        <begin position="32"/>
        <end position="1169"/>
    </location>
</feature>
<feature type="compositionally biased region" description="Polar residues" evidence="1">
    <location>
        <begin position="814"/>
        <end position="823"/>
    </location>
</feature>
<dbReference type="SMART" id="SM00060">
    <property type="entry name" value="FN3"/>
    <property type="match status" value="2"/>
</dbReference>
<dbReference type="InterPro" id="IPR003961">
    <property type="entry name" value="FN3_dom"/>
</dbReference>
<dbReference type="CDD" id="cd00063">
    <property type="entry name" value="FN3"/>
    <property type="match status" value="2"/>
</dbReference>
<keyword evidence="2" id="KW-0732">Signal</keyword>
<dbReference type="InterPro" id="IPR013783">
    <property type="entry name" value="Ig-like_fold"/>
</dbReference>
<gene>
    <name evidence="4" type="ORF">GSLYS_00010255001</name>
</gene>
<feature type="region of interest" description="Disordered" evidence="1">
    <location>
        <begin position="926"/>
        <end position="960"/>
    </location>
</feature>
<name>A0AAV2HQG8_LYMST</name>
<sequence>MKMKRMISSSPAQATSLIIFLTLNMILCVHSQVAPPMYDFETAPQYEVLPANSQLFVGEKLKLLCKISDDVTTTKSSDLYMNFVPKSNAEWNETALNTTDEKTAWIDINITEMHAPHTLIYCKNKKDNKILAESIVYVERPIKSIVDFKGEYLYNDELTVTWDLGETYFNMDFIKVKTAWLNLASPSENYSRNCTSETYGSCTIKKKYPVNFEERIGFKIKVCSSTKIRPEKEFLQPLFEICNESSQFFDINQNTKAGPPLDLTITNRSSTCFSLTWINSTYLKDCTYCQHIYQIDIRQESEEESQFRKILNSTDQAYPQKYAAVHVCNLKPFTSYVLRLQIKGDEYQPWSDPSEIKEITKEDRPLTGPQILNTGYHDAGCVDNTKQVIVYWNDMETNTRQGILTSYEVLASNRSITLRPGTNNFKTEVKCTEGGVIQIFAATEVGPSLRPSAIYIPSDAETLAAPPGINLTVEEYIGGNSTMGMKDITVRWSVNSVDAHNLKLLFYMCREYYEPKLCLDDHNVTEVNFSDEILNLTLIDVGTHLFGYALEQVNVTKRGIEWTDCVFQADKSPGQPKGLAVREDRRGGPLTISWTSEPCDKANKALVLQYIISVCELPKDETSSCIEIKVNSSTKNIEFEKAKRNQAYEVQIKAATAQHEGQYSAPENVTTTEQEEDPVNEIVGILMGSFVTVIILGISLSCLIWKCHLSRLRFRDHILKFKTDQKPIKRQTSQESGFGTGTPPSHNSEQSTIPDPVDTSSQQGHDLSNIPNLPGHPGSIPQNVMVVNGCQGNDDEAGSNLEPPTTAEGELQHSIGSNSTGRNNPVDYVRMTMEAPRDENSPVQNAGGQTNIATESSHSSAADPSDQTCIKPLAPTNPPIFVPVFCVGESDRPGEMCHKVTAGDQPVTDYVTVTVTGVVAKAGAVSEASEDMTPDQNLEPLPGCKSEADMASSSQVGSDEKVNVSNTCNFIASMPSNEKVFPENLSSGYVHSVRETLRKNLSEESVSDSTSQGYNLSEESVSDSTSQGYNLSEESVSDSTSQGYNLSEESVSDSTSQGYNLSEESVSDSTSQGYIANRPAPSSSNNASQVGQVSNSVSCNSFPNEHMTRDTSSYFFPAYVQLGEISPTLSEPSSLSLGSTSEDSINVEILPSPAPGAASDSNTRSESRI</sequence>
<proteinExistence type="predicted"/>
<feature type="compositionally biased region" description="Polar residues" evidence="1">
    <location>
        <begin position="730"/>
        <end position="771"/>
    </location>
</feature>
<accession>A0AAV2HQG8</accession>
<dbReference type="InterPro" id="IPR036116">
    <property type="entry name" value="FN3_sf"/>
</dbReference>
<feature type="region of interest" description="Disordered" evidence="1">
    <location>
        <begin position="1146"/>
        <end position="1169"/>
    </location>
</feature>
<dbReference type="SUPFAM" id="SSF49265">
    <property type="entry name" value="Fibronectin type III"/>
    <property type="match status" value="1"/>
</dbReference>
<feature type="region of interest" description="Disordered" evidence="1">
    <location>
        <begin position="1000"/>
        <end position="1094"/>
    </location>
</feature>
<dbReference type="AlphaFoldDB" id="A0AAV2HQG8"/>
<evidence type="ECO:0000313" key="5">
    <source>
        <dbReference type="Proteomes" id="UP001497497"/>
    </source>
</evidence>
<feature type="compositionally biased region" description="Polar residues" evidence="1">
    <location>
        <begin position="841"/>
        <end position="868"/>
    </location>
</feature>
<organism evidence="4 5">
    <name type="scientific">Lymnaea stagnalis</name>
    <name type="common">Great pond snail</name>
    <name type="synonym">Helix stagnalis</name>
    <dbReference type="NCBI Taxonomy" id="6523"/>
    <lineage>
        <taxon>Eukaryota</taxon>
        <taxon>Metazoa</taxon>
        <taxon>Spiralia</taxon>
        <taxon>Lophotrochozoa</taxon>
        <taxon>Mollusca</taxon>
        <taxon>Gastropoda</taxon>
        <taxon>Heterobranchia</taxon>
        <taxon>Euthyneura</taxon>
        <taxon>Panpulmonata</taxon>
        <taxon>Hygrophila</taxon>
        <taxon>Lymnaeoidea</taxon>
        <taxon>Lymnaeidae</taxon>
        <taxon>Lymnaea</taxon>
    </lineage>
</organism>
<evidence type="ECO:0000259" key="3">
    <source>
        <dbReference type="PROSITE" id="PS50853"/>
    </source>
</evidence>
<dbReference type="Proteomes" id="UP001497497">
    <property type="component" value="Unassembled WGS sequence"/>
</dbReference>
<dbReference type="EMBL" id="CAXITT010000227">
    <property type="protein sequence ID" value="CAL1536342.1"/>
    <property type="molecule type" value="Genomic_DNA"/>
</dbReference>
<reference evidence="4 5" key="1">
    <citation type="submission" date="2024-04" db="EMBL/GenBank/DDBJ databases">
        <authorList>
            <consortium name="Genoscope - CEA"/>
            <person name="William W."/>
        </authorList>
    </citation>
    <scope>NUCLEOTIDE SEQUENCE [LARGE SCALE GENOMIC DNA]</scope>
</reference>
<protein>
    <recommendedName>
        <fullName evidence="3">Fibronectin type-III domain-containing protein</fullName>
    </recommendedName>
</protein>
<feature type="compositionally biased region" description="Low complexity" evidence="1">
    <location>
        <begin position="1079"/>
        <end position="1088"/>
    </location>
</feature>
<feature type="region of interest" description="Disordered" evidence="1">
    <location>
        <begin position="725"/>
        <end position="871"/>
    </location>
</feature>
<evidence type="ECO:0000256" key="2">
    <source>
        <dbReference type="SAM" id="SignalP"/>
    </source>
</evidence>
<evidence type="ECO:0000256" key="1">
    <source>
        <dbReference type="SAM" id="MobiDB-lite"/>
    </source>
</evidence>
<evidence type="ECO:0000313" key="4">
    <source>
        <dbReference type="EMBL" id="CAL1536342.1"/>
    </source>
</evidence>
<feature type="domain" description="Fibronectin type-III" evidence="3">
    <location>
        <begin position="259"/>
        <end position="363"/>
    </location>
</feature>
<feature type="compositionally biased region" description="Polar residues" evidence="1">
    <location>
        <begin position="951"/>
        <end position="960"/>
    </location>
</feature>
<comment type="caution">
    <text evidence="4">The sequence shown here is derived from an EMBL/GenBank/DDBJ whole genome shotgun (WGS) entry which is preliminary data.</text>
</comment>
<feature type="compositionally biased region" description="Polar residues" evidence="1">
    <location>
        <begin position="1003"/>
        <end position="1074"/>
    </location>
</feature>